<gene>
    <name evidence="1" type="ORF">O181_000545</name>
</gene>
<name>A0A9Q3B982_9BASI</name>
<sequence>MLEGSQEDGGPERPILKCHKFWRASHLANSCTQKIKINEAQVIEEVKCAEEKEEYDQDYEISDNTPEEYHPIEKFKAFFEVTEGHTHLPQYSEDC</sequence>
<dbReference type="OrthoDB" id="2507294at2759"/>
<dbReference type="AlphaFoldDB" id="A0A9Q3B982"/>
<dbReference type="Proteomes" id="UP000765509">
    <property type="component" value="Unassembled WGS sequence"/>
</dbReference>
<evidence type="ECO:0000313" key="2">
    <source>
        <dbReference type="Proteomes" id="UP000765509"/>
    </source>
</evidence>
<dbReference type="EMBL" id="AVOT02000065">
    <property type="protein sequence ID" value="MBW0460830.1"/>
    <property type="molecule type" value="Genomic_DNA"/>
</dbReference>
<protein>
    <submittedName>
        <fullName evidence="1">Uncharacterized protein</fullName>
    </submittedName>
</protein>
<evidence type="ECO:0000313" key="1">
    <source>
        <dbReference type="EMBL" id="MBW0460830.1"/>
    </source>
</evidence>
<comment type="caution">
    <text evidence="1">The sequence shown here is derived from an EMBL/GenBank/DDBJ whole genome shotgun (WGS) entry which is preliminary data.</text>
</comment>
<accession>A0A9Q3B982</accession>
<organism evidence="1 2">
    <name type="scientific">Austropuccinia psidii MF-1</name>
    <dbReference type="NCBI Taxonomy" id="1389203"/>
    <lineage>
        <taxon>Eukaryota</taxon>
        <taxon>Fungi</taxon>
        <taxon>Dikarya</taxon>
        <taxon>Basidiomycota</taxon>
        <taxon>Pucciniomycotina</taxon>
        <taxon>Pucciniomycetes</taxon>
        <taxon>Pucciniales</taxon>
        <taxon>Sphaerophragmiaceae</taxon>
        <taxon>Austropuccinia</taxon>
    </lineage>
</organism>
<reference evidence="1" key="1">
    <citation type="submission" date="2021-03" db="EMBL/GenBank/DDBJ databases">
        <title>Draft genome sequence of rust myrtle Austropuccinia psidii MF-1, a brazilian biotype.</title>
        <authorList>
            <person name="Quecine M.C."/>
            <person name="Pachon D.M.R."/>
            <person name="Bonatelli M.L."/>
            <person name="Correr F.H."/>
            <person name="Franceschini L.M."/>
            <person name="Leite T.F."/>
            <person name="Margarido G.R.A."/>
            <person name="Almeida C.A."/>
            <person name="Ferrarezi J.A."/>
            <person name="Labate C.A."/>
        </authorList>
    </citation>
    <scope>NUCLEOTIDE SEQUENCE</scope>
    <source>
        <strain evidence="1">MF-1</strain>
    </source>
</reference>
<keyword evidence="2" id="KW-1185">Reference proteome</keyword>
<proteinExistence type="predicted"/>